<dbReference type="PATRIC" id="fig|59374.8.peg.3124"/>
<evidence type="ECO:0000313" key="3">
    <source>
        <dbReference type="Proteomes" id="UP000000517"/>
    </source>
</evidence>
<dbReference type="STRING" id="59374.FSU_3265"/>
<dbReference type="eggNOG" id="COG3600">
    <property type="taxonomic scope" value="Bacteria"/>
</dbReference>
<sequence length="191" mass="22436">MWCKMKTLEQIKKIENVILYVLQKFDDGVDYIKLFKIIYFAQRDYLCRFGKTLVPETFKARMHGPIPTLTDKVIKNVEDGVGDDFPDLKEFMESIKVVDQKVYALKEPNLDFIAKKEREYLDKWFDYCKDKKSYDLSEESHDAVYHSVVARSKKDPQQDVMTNIDIAMSGHASDKMIEYIREKELLVAELA</sequence>
<dbReference type="KEGG" id="fsc:FSU_3265"/>
<organism evidence="2 3">
    <name type="scientific">Fibrobacter succinogenes (strain ATCC 19169 / S85)</name>
    <dbReference type="NCBI Taxonomy" id="59374"/>
    <lineage>
        <taxon>Bacteria</taxon>
        <taxon>Pseudomonadati</taxon>
        <taxon>Fibrobacterota</taxon>
        <taxon>Fibrobacteria</taxon>
        <taxon>Fibrobacterales</taxon>
        <taxon>Fibrobacteraceae</taxon>
        <taxon>Fibrobacter</taxon>
    </lineage>
</organism>
<evidence type="ECO:0000313" key="2">
    <source>
        <dbReference type="EMBL" id="ADL27055.1"/>
    </source>
</evidence>
<accession>D9S929</accession>
<reference evidence="3" key="1">
    <citation type="submission" date="2010-08" db="EMBL/GenBank/DDBJ databases">
        <title>Complete sequence of Fibrobacter succinogenes subsp. succinogenes S85.</title>
        <authorList>
            <person name="Durkin A.S."/>
            <person name="Nelson K.E."/>
            <person name="Morrison M."/>
            <person name="Forsberg C.W."/>
            <person name="Wilson D.B."/>
            <person name="Russell J.B."/>
            <person name="Cann I.K.O."/>
            <person name="Mackie R.I."/>
            <person name="White B.A."/>
        </authorList>
    </citation>
    <scope>NUCLEOTIDE SEQUENCE [LARGE SCALE GENOMIC DNA]</scope>
    <source>
        <strain evidence="3">ATCC 19169 / S85</strain>
    </source>
</reference>
<dbReference type="EMBL" id="CP002158">
    <property type="protein sequence ID" value="ADL27055.1"/>
    <property type="molecule type" value="Genomic_DNA"/>
</dbReference>
<dbReference type="AlphaFoldDB" id="D9S929"/>
<dbReference type="InterPro" id="IPR025272">
    <property type="entry name" value="SocA_Panacea"/>
</dbReference>
<feature type="domain" description="Antitoxin SocA-like Panacea" evidence="1">
    <location>
        <begin position="34"/>
        <end position="142"/>
    </location>
</feature>
<name>D9S929_FIBSS</name>
<dbReference type="Pfam" id="PF13274">
    <property type="entry name" value="SocA_Panacea"/>
    <property type="match status" value="1"/>
</dbReference>
<evidence type="ECO:0000259" key="1">
    <source>
        <dbReference type="Pfam" id="PF13274"/>
    </source>
</evidence>
<dbReference type="HOGENOM" id="CLU_107140_0_0_0"/>
<dbReference type="Proteomes" id="UP000000517">
    <property type="component" value="Chromosome"/>
</dbReference>
<gene>
    <name evidence="2" type="ordered locus">FSU_3265</name>
</gene>
<protein>
    <recommendedName>
        <fullName evidence="1">Antitoxin SocA-like Panacea domain-containing protein</fullName>
    </recommendedName>
</protein>
<proteinExistence type="predicted"/>